<dbReference type="Gene3D" id="1.20.1050.10">
    <property type="match status" value="1"/>
</dbReference>
<dbReference type="FunFam" id="1.20.1050.10:FF:000016">
    <property type="entry name" value="Glutathione S-transferase U9"/>
    <property type="match status" value="1"/>
</dbReference>
<dbReference type="GO" id="GO:0006749">
    <property type="term" value="P:glutathione metabolic process"/>
    <property type="evidence" value="ECO:0007669"/>
    <property type="project" value="InterPro"/>
</dbReference>
<dbReference type="AlphaFoldDB" id="A0AAE1J1C5"/>
<dbReference type="PANTHER" id="PTHR11260">
    <property type="entry name" value="GLUTATHIONE S-TRANSFERASE, GST, SUPERFAMILY, GST DOMAIN CONTAINING"/>
    <property type="match status" value="1"/>
</dbReference>
<dbReference type="SFLD" id="SFLDS00019">
    <property type="entry name" value="Glutathione_Transferase_(cytos"/>
    <property type="match status" value="1"/>
</dbReference>
<dbReference type="Proteomes" id="UP001293593">
    <property type="component" value="Unassembled WGS sequence"/>
</dbReference>
<keyword evidence="9" id="KW-1185">Reference proteome</keyword>
<proteinExistence type="inferred from homology"/>
<dbReference type="InterPro" id="IPR004045">
    <property type="entry name" value="Glutathione_S-Trfase_N"/>
</dbReference>
<evidence type="ECO:0000259" key="7">
    <source>
        <dbReference type="PROSITE" id="PS50405"/>
    </source>
</evidence>
<dbReference type="Gene3D" id="3.40.30.10">
    <property type="entry name" value="Glutaredoxin"/>
    <property type="match status" value="1"/>
</dbReference>
<comment type="similarity">
    <text evidence="4">Belongs to the GST superfamily. Tau family.</text>
</comment>
<reference evidence="8" key="1">
    <citation type="submission" date="2023-10" db="EMBL/GenBank/DDBJ databases">
        <title>Chromosome-level genome of the transformable northern wattle, Acacia crassicarpa.</title>
        <authorList>
            <person name="Massaro I."/>
            <person name="Sinha N.R."/>
            <person name="Poethig S."/>
            <person name="Leichty A.R."/>
        </authorList>
    </citation>
    <scope>NUCLEOTIDE SEQUENCE</scope>
    <source>
        <strain evidence="8">Acra3RX</strain>
        <tissue evidence="8">Leaf</tissue>
    </source>
</reference>
<feature type="domain" description="GST C-terminal" evidence="7">
    <location>
        <begin position="89"/>
        <end position="225"/>
    </location>
</feature>
<dbReference type="Pfam" id="PF02798">
    <property type="entry name" value="GST_N"/>
    <property type="match status" value="1"/>
</dbReference>
<dbReference type="GO" id="GO:0004364">
    <property type="term" value="F:glutathione transferase activity"/>
    <property type="evidence" value="ECO:0007669"/>
    <property type="project" value="UniProtKB-EC"/>
</dbReference>
<evidence type="ECO:0000313" key="9">
    <source>
        <dbReference type="Proteomes" id="UP001293593"/>
    </source>
</evidence>
<dbReference type="GO" id="GO:0009407">
    <property type="term" value="P:toxin catabolic process"/>
    <property type="evidence" value="ECO:0007669"/>
    <property type="project" value="UniProtKB-ARBA"/>
</dbReference>
<dbReference type="SFLD" id="SFLDG01152">
    <property type="entry name" value="Main.3:_Omega-_and_Tau-like"/>
    <property type="match status" value="1"/>
</dbReference>
<evidence type="ECO:0000313" key="8">
    <source>
        <dbReference type="EMBL" id="KAK4261213.1"/>
    </source>
</evidence>
<dbReference type="Pfam" id="PF00043">
    <property type="entry name" value="GST_C"/>
    <property type="match status" value="1"/>
</dbReference>
<sequence length="276" mass="31551">MANTNLKLLGAWFSPFALRVKIALNIKSLEYENIEETLYPKSQLLVQSNPVHKKIPVLLHGDKPICESTIIIEYIDEVWNSGPSLLPSDAYDRAMARFWAAYIDDKCILAMRKSVLVEDKEARKAYLEEIEDSLVTIEGELQKCCREGKGYFGGEEIGLVDITFGSLLGFMGMIETMNGRKMIVEEKHPCLVKWADRFASDPNVKGLIPEPEKLALQMKQRKAAACNCTKKWKSVLNDQAFCSEIMNNALVFTFIFFSFRFLGCKNNKHFLYWLVR</sequence>
<dbReference type="SUPFAM" id="SSF47616">
    <property type="entry name" value="GST C-terminal domain-like"/>
    <property type="match status" value="1"/>
</dbReference>
<keyword evidence="3" id="KW-0808">Transferase</keyword>
<comment type="catalytic activity">
    <reaction evidence="5">
        <text>RX + glutathione = an S-substituted glutathione + a halide anion + H(+)</text>
        <dbReference type="Rhea" id="RHEA:16437"/>
        <dbReference type="ChEBI" id="CHEBI:15378"/>
        <dbReference type="ChEBI" id="CHEBI:16042"/>
        <dbReference type="ChEBI" id="CHEBI:17792"/>
        <dbReference type="ChEBI" id="CHEBI:57925"/>
        <dbReference type="ChEBI" id="CHEBI:90779"/>
        <dbReference type="EC" id="2.5.1.18"/>
    </reaction>
</comment>
<dbReference type="GO" id="GO:0005737">
    <property type="term" value="C:cytoplasm"/>
    <property type="evidence" value="ECO:0007669"/>
    <property type="project" value="TreeGrafter"/>
</dbReference>
<evidence type="ECO:0000256" key="3">
    <source>
        <dbReference type="ARBA" id="ARBA00022679"/>
    </source>
</evidence>
<dbReference type="InterPro" id="IPR045073">
    <property type="entry name" value="Omega/Tau-like"/>
</dbReference>
<organism evidence="8 9">
    <name type="scientific">Acacia crassicarpa</name>
    <name type="common">northern wattle</name>
    <dbReference type="NCBI Taxonomy" id="499986"/>
    <lineage>
        <taxon>Eukaryota</taxon>
        <taxon>Viridiplantae</taxon>
        <taxon>Streptophyta</taxon>
        <taxon>Embryophyta</taxon>
        <taxon>Tracheophyta</taxon>
        <taxon>Spermatophyta</taxon>
        <taxon>Magnoliopsida</taxon>
        <taxon>eudicotyledons</taxon>
        <taxon>Gunneridae</taxon>
        <taxon>Pentapetalae</taxon>
        <taxon>rosids</taxon>
        <taxon>fabids</taxon>
        <taxon>Fabales</taxon>
        <taxon>Fabaceae</taxon>
        <taxon>Caesalpinioideae</taxon>
        <taxon>mimosoid clade</taxon>
        <taxon>Acacieae</taxon>
        <taxon>Acacia</taxon>
    </lineage>
</organism>
<dbReference type="CDD" id="cd03185">
    <property type="entry name" value="GST_C_Tau"/>
    <property type="match status" value="1"/>
</dbReference>
<dbReference type="SFLD" id="SFLDG00358">
    <property type="entry name" value="Main_(cytGST)"/>
    <property type="match status" value="1"/>
</dbReference>
<keyword evidence="2" id="KW-0216">Detoxification</keyword>
<accession>A0AAE1J1C5</accession>
<dbReference type="InterPro" id="IPR004046">
    <property type="entry name" value="GST_C"/>
</dbReference>
<dbReference type="FunFam" id="3.40.30.10:FF:000044">
    <property type="entry name" value="Glutathione S-transferase GSTU6"/>
    <property type="match status" value="1"/>
</dbReference>
<dbReference type="InterPro" id="IPR036282">
    <property type="entry name" value="Glutathione-S-Trfase_C_sf"/>
</dbReference>
<evidence type="ECO:0000256" key="4">
    <source>
        <dbReference type="ARBA" id="ARBA00025743"/>
    </source>
</evidence>
<protein>
    <recommendedName>
        <fullName evidence="1">glutathione transferase</fullName>
        <ecNumber evidence="1">2.5.1.18</ecNumber>
    </recommendedName>
</protein>
<dbReference type="PANTHER" id="PTHR11260:SF779">
    <property type="entry name" value="GLUTATHIONE TRANSFERASE"/>
    <property type="match status" value="1"/>
</dbReference>
<dbReference type="InterPro" id="IPR010987">
    <property type="entry name" value="Glutathione-S-Trfase_C-like"/>
</dbReference>
<name>A0AAE1J1C5_9FABA</name>
<comment type="caution">
    <text evidence="8">The sequence shown here is derived from an EMBL/GenBank/DDBJ whole genome shotgun (WGS) entry which is preliminary data.</text>
</comment>
<dbReference type="SUPFAM" id="SSF52833">
    <property type="entry name" value="Thioredoxin-like"/>
    <property type="match status" value="1"/>
</dbReference>
<feature type="domain" description="GST N-terminal" evidence="6">
    <location>
        <begin position="4"/>
        <end position="83"/>
    </location>
</feature>
<dbReference type="InterPro" id="IPR040079">
    <property type="entry name" value="Glutathione_S-Trfase"/>
</dbReference>
<evidence type="ECO:0000259" key="6">
    <source>
        <dbReference type="PROSITE" id="PS50404"/>
    </source>
</evidence>
<gene>
    <name evidence="8" type="ORF">QN277_004243</name>
</gene>
<dbReference type="EMBL" id="JAWXYG010000010">
    <property type="protein sequence ID" value="KAK4261213.1"/>
    <property type="molecule type" value="Genomic_DNA"/>
</dbReference>
<dbReference type="EC" id="2.5.1.18" evidence="1"/>
<evidence type="ECO:0000256" key="5">
    <source>
        <dbReference type="ARBA" id="ARBA00047960"/>
    </source>
</evidence>
<dbReference type="PROSITE" id="PS50405">
    <property type="entry name" value="GST_CTER"/>
    <property type="match status" value="1"/>
</dbReference>
<dbReference type="CDD" id="cd03058">
    <property type="entry name" value="GST_N_Tau"/>
    <property type="match status" value="1"/>
</dbReference>
<dbReference type="InterPro" id="IPR036249">
    <property type="entry name" value="Thioredoxin-like_sf"/>
</dbReference>
<evidence type="ECO:0000256" key="2">
    <source>
        <dbReference type="ARBA" id="ARBA00022575"/>
    </source>
</evidence>
<dbReference type="InterPro" id="IPR045074">
    <property type="entry name" value="GST_C_Tau"/>
</dbReference>
<evidence type="ECO:0000256" key="1">
    <source>
        <dbReference type="ARBA" id="ARBA00012452"/>
    </source>
</evidence>
<dbReference type="PROSITE" id="PS50404">
    <property type="entry name" value="GST_NTER"/>
    <property type="match status" value="1"/>
</dbReference>